<reference evidence="2" key="1">
    <citation type="submission" date="2018-01" db="EMBL/GenBank/DDBJ databases">
        <authorList>
            <person name="Alioto T."/>
            <person name="Alioto T."/>
        </authorList>
    </citation>
    <scope>NUCLEOTIDE SEQUENCE [LARGE SCALE GENOMIC DNA]</scope>
</reference>
<proteinExistence type="predicted"/>
<keyword evidence="2" id="KW-1185">Reference proteome</keyword>
<accession>A0A3B0JDG7</accession>
<dbReference type="OrthoDB" id="6152242at2759"/>
<evidence type="ECO:0000313" key="1">
    <source>
        <dbReference type="EMBL" id="SPP78172.1"/>
    </source>
</evidence>
<sequence length="188" mass="20573">MVLRNIRSLRRSFLREFRQTTSKSNYKTQLWYYDKMLLVGRRGVPHHTNTQSQHMNNLAPTSSDEVEQVSANNNEVVSSEGATLSTITGMPVDSVTLMNNEQLQHDAAAVQAHQKLVAQAAAAAQNSIAAAGQPPSYDEYDAIGVNVATKLRALNPLQRITAVKLIGDVLFNGQLNDLTVSSIVTHST</sequence>
<protein>
    <submittedName>
        <fullName evidence="1">Uncharacterized protein</fullName>
    </submittedName>
</protein>
<organism evidence="1 2">
    <name type="scientific">Drosophila guanche</name>
    <name type="common">Fruit fly</name>
    <dbReference type="NCBI Taxonomy" id="7266"/>
    <lineage>
        <taxon>Eukaryota</taxon>
        <taxon>Metazoa</taxon>
        <taxon>Ecdysozoa</taxon>
        <taxon>Arthropoda</taxon>
        <taxon>Hexapoda</taxon>
        <taxon>Insecta</taxon>
        <taxon>Pterygota</taxon>
        <taxon>Neoptera</taxon>
        <taxon>Endopterygota</taxon>
        <taxon>Diptera</taxon>
        <taxon>Brachycera</taxon>
        <taxon>Muscomorpha</taxon>
        <taxon>Ephydroidea</taxon>
        <taxon>Drosophilidae</taxon>
        <taxon>Drosophila</taxon>
        <taxon>Sophophora</taxon>
    </lineage>
</organism>
<dbReference type="Proteomes" id="UP000268350">
    <property type="component" value="Unassembled WGS sequence"/>
</dbReference>
<evidence type="ECO:0000313" key="2">
    <source>
        <dbReference type="Proteomes" id="UP000268350"/>
    </source>
</evidence>
<gene>
    <name evidence="1" type="ORF">DGUA_6G010778</name>
</gene>
<name>A0A3B0JDG7_DROGU</name>
<dbReference type="EMBL" id="OUUW01000003">
    <property type="protein sequence ID" value="SPP78172.1"/>
    <property type="molecule type" value="Genomic_DNA"/>
</dbReference>
<dbReference type="PANTHER" id="PTHR21505">
    <property type="entry name" value="MADF DOMAIN-CONTAINING PROTEIN-RELATED"/>
    <property type="match status" value="1"/>
</dbReference>
<dbReference type="AlphaFoldDB" id="A0A3B0JDG7"/>
<dbReference type="PANTHER" id="PTHR21505:SF8">
    <property type="entry name" value="DPT-YFP REPRESSOR BY OVEREXPRESSION, ISOFORM D-RELATED"/>
    <property type="match status" value="1"/>
</dbReference>